<accession>A0A2S9J2D0</accession>
<dbReference type="InterPro" id="IPR009061">
    <property type="entry name" value="DNA-bd_dom_put_sf"/>
</dbReference>
<gene>
    <name evidence="2" type="ORF">C5745_12545</name>
</gene>
<dbReference type="InterPro" id="IPR041657">
    <property type="entry name" value="HTH_17"/>
</dbReference>
<dbReference type="Proteomes" id="UP000239711">
    <property type="component" value="Unassembled WGS sequence"/>
</dbReference>
<reference evidence="2 3" key="1">
    <citation type="submission" date="2018-02" db="EMBL/GenBank/DDBJ databases">
        <title>The draft genome of Sphingobacterium sp. 5JN-11.</title>
        <authorList>
            <person name="Liu L."/>
            <person name="Li L."/>
            <person name="Liang L."/>
            <person name="Zhang X."/>
            <person name="Wang T."/>
        </authorList>
    </citation>
    <scope>NUCLEOTIDE SEQUENCE [LARGE SCALE GENOMIC DNA]</scope>
    <source>
        <strain evidence="2 3">5JN-11</strain>
    </source>
</reference>
<proteinExistence type="predicted"/>
<dbReference type="Pfam" id="PF12728">
    <property type="entry name" value="HTH_17"/>
    <property type="match status" value="1"/>
</dbReference>
<feature type="domain" description="Helix-turn-helix" evidence="1">
    <location>
        <begin position="64"/>
        <end position="114"/>
    </location>
</feature>
<comment type="caution">
    <text evidence="2">The sequence shown here is derived from an EMBL/GenBank/DDBJ whole genome shotgun (WGS) entry which is preliminary data.</text>
</comment>
<dbReference type="EMBL" id="PVBQ01000009">
    <property type="protein sequence ID" value="PRD46922.1"/>
    <property type="molecule type" value="Genomic_DNA"/>
</dbReference>
<evidence type="ECO:0000259" key="1">
    <source>
        <dbReference type="Pfam" id="PF12728"/>
    </source>
</evidence>
<protein>
    <recommendedName>
        <fullName evidence="1">Helix-turn-helix domain-containing protein</fullName>
    </recommendedName>
</protein>
<evidence type="ECO:0000313" key="2">
    <source>
        <dbReference type="EMBL" id="PRD46922.1"/>
    </source>
</evidence>
<name>A0A2S9J2D0_9SPHI</name>
<organism evidence="2 3">
    <name type="scientific">Sphingobacterium haloxyli</name>
    <dbReference type="NCBI Taxonomy" id="2100533"/>
    <lineage>
        <taxon>Bacteria</taxon>
        <taxon>Pseudomonadati</taxon>
        <taxon>Bacteroidota</taxon>
        <taxon>Sphingobacteriia</taxon>
        <taxon>Sphingobacteriales</taxon>
        <taxon>Sphingobacteriaceae</taxon>
        <taxon>Sphingobacterium</taxon>
    </lineage>
</organism>
<dbReference type="AlphaFoldDB" id="A0A2S9J2D0"/>
<dbReference type="OrthoDB" id="708674at2"/>
<keyword evidence="3" id="KW-1185">Reference proteome</keyword>
<sequence length="122" mass="14573">MRLWIAIYWRANGKSMKNKRKNSKEYMKWRARTTAKILLTRKAVYQEIWGLLRERASAEVDAQLLSAQDVQALFKIGHSTYYRWIASGWLNPTRIHGRHYFQKQEIMALLEKRRYRSRGGLG</sequence>
<evidence type="ECO:0000313" key="3">
    <source>
        <dbReference type="Proteomes" id="UP000239711"/>
    </source>
</evidence>
<dbReference type="SUPFAM" id="SSF46955">
    <property type="entry name" value="Putative DNA-binding domain"/>
    <property type="match status" value="1"/>
</dbReference>